<protein>
    <submittedName>
        <fullName evidence="1">Uncharacterized protein</fullName>
    </submittedName>
</protein>
<proteinExistence type="predicted"/>
<dbReference type="Proteomes" id="UP000011086">
    <property type="component" value="Unassembled WGS sequence"/>
</dbReference>
<dbReference type="AlphaFoldDB" id="A0AA97P6G5"/>
<organism evidence="1">
    <name type="scientific">Pyricularia oryzae (strain Y34)</name>
    <name type="common">Rice blast fungus</name>
    <name type="synonym">Magnaporthe oryzae</name>
    <dbReference type="NCBI Taxonomy" id="1143189"/>
    <lineage>
        <taxon>Eukaryota</taxon>
        <taxon>Fungi</taxon>
        <taxon>Dikarya</taxon>
        <taxon>Ascomycota</taxon>
        <taxon>Pezizomycotina</taxon>
        <taxon>Sordariomycetes</taxon>
        <taxon>Sordariomycetidae</taxon>
        <taxon>Magnaporthales</taxon>
        <taxon>Pyriculariaceae</taxon>
        <taxon>Pyricularia</taxon>
    </lineage>
</organism>
<accession>A0AA97P6G5</accession>
<reference evidence="1" key="1">
    <citation type="journal article" date="2012" name="PLoS Genet.">
        <title>Comparative analysis of the genomes of two field isolates of the rice blast fungus Magnaporthe oryzae.</title>
        <authorList>
            <person name="Xue M."/>
            <person name="Yang J."/>
            <person name="Li Z."/>
            <person name="Hu S."/>
            <person name="Yao N."/>
            <person name="Dean R.A."/>
            <person name="Zhao W."/>
            <person name="Shen M."/>
            <person name="Zhang H."/>
            <person name="Li C."/>
            <person name="Liu L."/>
            <person name="Cao L."/>
            <person name="Xu X."/>
            <person name="Xing Y."/>
            <person name="Hsiang T."/>
            <person name="Zhang Z."/>
            <person name="Xu J.R."/>
            <person name="Peng Y.L."/>
        </authorList>
    </citation>
    <scope>NUCLEOTIDE SEQUENCE</scope>
    <source>
        <strain evidence="1">Y34</strain>
    </source>
</reference>
<dbReference type="EMBL" id="JH793409">
    <property type="protein sequence ID" value="ELQ42920.1"/>
    <property type="molecule type" value="Genomic_DNA"/>
</dbReference>
<name>A0AA97P6G5_PYRO3</name>
<evidence type="ECO:0000313" key="1">
    <source>
        <dbReference type="EMBL" id="ELQ42920.1"/>
    </source>
</evidence>
<sequence>MHESHGLGFCEMWQGFGSKYSLAIHSPDPTVSGALLRLDFAGSPYRGETRLSSCASIACPPKHQMPNPFQCRG</sequence>
<gene>
    <name evidence="1" type="ORF">OOU_Y34scaffold00183g7</name>
</gene>